<dbReference type="OrthoDB" id="1434593at2759"/>
<gene>
    <name evidence="2" type="ORF">CTI12_AA001210</name>
</gene>
<feature type="compositionally biased region" description="Basic and acidic residues" evidence="1">
    <location>
        <begin position="53"/>
        <end position="70"/>
    </location>
</feature>
<evidence type="ECO:0000313" key="2">
    <source>
        <dbReference type="EMBL" id="PWA99367.1"/>
    </source>
</evidence>
<dbReference type="EMBL" id="PKPP01000023">
    <property type="protein sequence ID" value="PWA99367.1"/>
    <property type="molecule type" value="Genomic_DNA"/>
</dbReference>
<keyword evidence="3" id="KW-1185">Reference proteome</keyword>
<dbReference type="AlphaFoldDB" id="A0A2U1QN37"/>
<evidence type="ECO:0000313" key="3">
    <source>
        <dbReference type="Proteomes" id="UP000245207"/>
    </source>
</evidence>
<proteinExistence type="predicted"/>
<comment type="caution">
    <text evidence="2">The sequence shown here is derived from an EMBL/GenBank/DDBJ whole genome shotgun (WGS) entry which is preliminary data.</text>
</comment>
<sequence>MSRARDPLDFVDKCYSKNKFIVAYNYRIEVVGSEEFWPNSGHGKLLSPLPKAMPDRSRKARRDREFEPKKSKTKLSHHGRDIHCGICKSSGHNKRTSPLKSNVSGVYGLVVCSVEWVLVVGSNVDRFLVAAGGGWLLWLVMIKG</sequence>
<organism evidence="2 3">
    <name type="scientific">Artemisia annua</name>
    <name type="common">Sweet wormwood</name>
    <dbReference type="NCBI Taxonomy" id="35608"/>
    <lineage>
        <taxon>Eukaryota</taxon>
        <taxon>Viridiplantae</taxon>
        <taxon>Streptophyta</taxon>
        <taxon>Embryophyta</taxon>
        <taxon>Tracheophyta</taxon>
        <taxon>Spermatophyta</taxon>
        <taxon>Magnoliopsida</taxon>
        <taxon>eudicotyledons</taxon>
        <taxon>Gunneridae</taxon>
        <taxon>Pentapetalae</taxon>
        <taxon>asterids</taxon>
        <taxon>campanulids</taxon>
        <taxon>Asterales</taxon>
        <taxon>Asteraceae</taxon>
        <taxon>Asteroideae</taxon>
        <taxon>Anthemideae</taxon>
        <taxon>Artemisiinae</taxon>
        <taxon>Artemisia</taxon>
    </lineage>
</organism>
<feature type="region of interest" description="Disordered" evidence="1">
    <location>
        <begin position="38"/>
        <end position="78"/>
    </location>
</feature>
<protein>
    <submittedName>
        <fullName evidence="2">Uncharacterized protein</fullName>
    </submittedName>
</protein>
<reference evidence="2 3" key="1">
    <citation type="journal article" date="2018" name="Mol. Plant">
        <title>The genome of Artemisia annua provides insight into the evolution of Asteraceae family and artemisinin biosynthesis.</title>
        <authorList>
            <person name="Shen Q."/>
            <person name="Zhang L."/>
            <person name="Liao Z."/>
            <person name="Wang S."/>
            <person name="Yan T."/>
            <person name="Shi P."/>
            <person name="Liu M."/>
            <person name="Fu X."/>
            <person name="Pan Q."/>
            <person name="Wang Y."/>
            <person name="Lv Z."/>
            <person name="Lu X."/>
            <person name="Zhang F."/>
            <person name="Jiang W."/>
            <person name="Ma Y."/>
            <person name="Chen M."/>
            <person name="Hao X."/>
            <person name="Li L."/>
            <person name="Tang Y."/>
            <person name="Lv G."/>
            <person name="Zhou Y."/>
            <person name="Sun X."/>
            <person name="Brodelius P.E."/>
            <person name="Rose J.K.C."/>
            <person name="Tang K."/>
        </authorList>
    </citation>
    <scope>NUCLEOTIDE SEQUENCE [LARGE SCALE GENOMIC DNA]</scope>
    <source>
        <strain evidence="3">cv. Huhao1</strain>
        <tissue evidence="2">Leaf</tissue>
    </source>
</reference>
<accession>A0A2U1QN37</accession>
<name>A0A2U1QN37_ARTAN</name>
<dbReference type="Proteomes" id="UP000245207">
    <property type="component" value="Unassembled WGS sequence"/>
</dbReference>
<evidence type="ECO:0000256" key="1">
    <source>
        <dbReference type="SAM" id="MobiDB-lite"/>
    </source>
</evidence>